<evidence type="ECO:0000313" key="2">
    <source>
        <dbReference type="Proteomes" id="UP000001307"/>
    </source>
</evidence>
<dbReference type="EMBL" id="FN653026">
    <property type="protein sequence ID" value="CBY07667.1"/>
    <property type="molecule type" value="Genomic_DNA"/>
</dbReference>
<dbReference type="AlphaFoldDB" id="E4X624"/>
<organism evidence="1 2">
    <name type="scientific">Oikopleura dioica</name>
    <name type="common">Tunicate</name>
    <dbReference type="NCBI Taxonomy" id="34765"/>
    <lineage>
        <taxon>Eukaryota</taxon>
        <taxon>Metazoa</taxon>
        <taxon>Chordata</taxon>
        <taxon>Tunicata</taxon>
        <taxon>Appendicularia</taxon>
        <taxon>Copelata</taxon>
        <taxon>Oikopleuridae</taxon>
        <taxon>Oikopleura</taxon>
    </lineage>
</organism>
<reference evidence="1 2" key="1">
    <citation type="journal article" date="2010" name="Science">
        <title>Plasticity of animal genome architecture unmasked by rapid evolution of a pelagic tunicate.</title>
        <authorList>
            <person name="Denoeud F."/>
            <person name="Henriet S."/>
            <person name="Mungpakdee S."/>
            <person name="Aury J.M."/>
            <person name="Da Silva C."/>
            <person name="Brinkmann H."/>
            <person name="Mikhaleva J."/>
            <person name="Olsen L.C."/>
            <person name="Jubin C."/>
            <person name="Canestro C."/>
            <person name="Bouquet J.M."/>
            <person name="Danks G."/>
            <person name="Poulain J."/>
            <person name="Campsteijn C."/>
            <person name="Adamski M."/>
            <person name="Cross I."/>
            <person name="Yadetie F."/>
            <person name="Muffato M."/>
            <person name="Louis A."/>
            <person name="Butcher S."/>
            <person name="Tsagkogeorga G."/>
            <person name="Konrad A."/>
            <person name="Singh S."/>
            <person name="Jensen M.F."/>
            <person name="Cong E.H."/>
            <person name="Eikeseth-Otteraa H."/>
            <person name="Noel B."/>
            <person name="Anthouard V."/>
            <person name="Porcel B.M."/>
            <person name="Kachouri-Lafond R."/>
            <person name="Nishino A."/>
            <person name="Ugolini M."/>
            <person name="Chourrout P."/>
            <person name="Nishida H."/>
            <person name="Aasland R."/>
            <person name="Huzurbazar S."/>
            <person name="Westhof E."/>
            <person name="Delsuc F."/>
            <person name="Lehrach H."/>
            <person name="Reinhardt R."/>
            <person name="Weissenbach J."/>
            <person name="Roy S.W."/>
            <person name="Artiguenave F."/>
            <person name="Postlethwait J.H."/>
            <person name="Manak J.R."/>
            <person name="Thompson E.M."/>
            <person name="Jaillon O."/>
            <person name="Du Pasquier L."/>
            <person name="Boudinot P."/>
            <person name="Liberles D.A."/>
            <person name="Volff J.N."/>
            <person name="Philippe H."/>
            <person name="Lenhard B."/>
            <person name="Roest Crollius H."/>
            <person name="Wincker P."/>
            <person name="Chourrout D."/>
        </authorList>
    </citation>
    <scope>NUCLEOTIDE SEQUENCE [LARGE SCALE GENOMIC DNA]</scope>
</reference>
<evidence type="ECO:0000313" key="1">
    <source>
        <dbReference type="EMBL" id="CBY07667.1"/>
    </source>
</evidence>
<name>E4X624_OIKDI</name>
<keyword evidence="2" id="KW-1185">Reference proteome</keyword>
<protein>
    <submittedName>
        <fullName evidence="1">Uncharacterized protein</fullName>
    </submittedName>
</protein>
<sequence>MAHKYACMALVNNQATIIAGYETATVETLAVSGWTPEPSHPSGLSNNRYNSHSCVSIDDGIITTGGNNGTTNLKTVYFFKNEEWKLVGELSNTFSQGSMIAVQDAFLVYGGSGQSIMVERVEWDGEKIISTRNLTDHGGNCIRPILFKTQFDTCSDFCSNNFCYN</sequence>
<dbReference type="SUPFAM" id="SSF117281">
    <property type="entry name" value="Kelch motif"/>
    <property type="match status" value="1"/>
</dbReference>
<dbReference type="Proteomes" id="UP000001307">
    <property type="component" value="Unassembled WGS sequence"/>
</dbReference>
<dbReference type="InParanoid" id="E4X624"/>
<dbReference type="InterPro" id="IPR015915">
    <property type="entry name" value="Kelch-typ_b-propeller"/>
</dbReference>
<dbReference type="Gene3D" id="2.120.10.80">
    <property type="entry name" value="Kelch-type beta propeller"/>
    <property type="match status" value="1"/>
</dbReference>
<gene>
    <name evidence="1" type="ORF">GSOID_T00002657001</name>
</gene>
<proteinExistence type="predicted"/>
<accession>E4X624</accession>